<dbReference type="GO" id="GO:0008199">
    <property type="term" value="F:ferric iron binding"/>
    <property type="evidence" value="ECO:0007669"/>
    <property type="project" value="InterPro"/>
</dbReference>
<evidence type="ECO:0000256" key="1">
    <source>
        <dbReference type="ARBA" id="ARBA00001965"/>
    </source>
</evidence>
<dbReference type="InterPro" id="IPR007535">
    <property type="entry name" value="Catechol_dOase_N"/>
</dbReference>
<dbReference type="PANTHER" id="PTHR33711">
    <property type="entry name" value="DIOXYGENASE, PUTATIVE (AFU_ORTHOLOGUE AFUA_2G02910)-RELATED"/>
    <property type="match status" value="1"/>
</dbReference>
<evidence type="ECO:0000259" key="7">
    <source>
        <dbReference type="Pfam" id="PF00775"/>
    </source>
</evidence>
<evidence type="ECO:0000259" key="8">
    <source>
        <dbReference type="Pfam" id="PF04444"/>
    </source>
</evidence>
<dbReference type="Gene3D" id="2.60.130.10">
    <property type="entry name" value="Aromatic compound dioxygenase"/>
    <property type="match status" value="1"/>
</dbReference>
<dbReference type="PANTHER" id="PTHR33711:SF7">
    <property type="entry name" value="INTRADIOL RING-CLEAVAGE DIOXYGENASES DOMAIN-CONTAINING PROTEIN-RELATED"/>
    <property type="match status" value="1"/>
</dbReference>
<organism evidence="9 10">
    <name type="scientific">Lentzea guizhouensis</name>
    <dbReference type="NCBI Taxonomy" id="1586287"/>
    <lineage>
        <taxon>Bacteria</taxon>
        <taxon>Bacillati</taxon>
        <taxon>Actinomycetota</taxon>
        <taxon>Actinomycetes</taxon>
        <taxon>Pseudonocardiales</taxon>
        <taxon>Pseudonocardiaceae</taxon>
        <taxon>Lentzea</taxon>
    </lineage>
</organism>
<keyword evidence="5" id="KW-0560">Oxidoreductase</keyword>
<feature type="domain" description="Catechol dioxygenase N-terminal" evidence="8">
    <location>
        <begin position="33"/>
        <end position="98"/>
    </location>
</feature>
<evidence type="ECO:0000256" key="6">
    <source>
        <dbReference type="ARBA" id="ARBA00023004"/>
    </source>
</evidence>
<dbReference type="Proteomes" id="UP000093053">
    <property type="component" value="Chromosome"/>
</dbReference>
<evidence type="ECO:0000256" key="3">
    <source>
        <dbReference type="ARBA" id="ARBA00022723"/>
    </source>
</evidence>
<evidence type="ECO:0000256" key="2">
    <source>
        <dbReference type="ARBA" id="ARBA00007825"/>
    </source>
</evidence>
<dbReference type="Pfam" id="PF00775">
    <property type="entry name" value="Dioxygenase_C"/>
    <property type="match status" value="1"/>
</dbReference>
<dbReference type="InterPro" id="IPR000627">
    <property type="entry name" value="Intradiol_dOase_C"/>
</dbReference>
<dbReference type="KEGG" id="led:BBK82_43840"/>
<evidence type="ECO:0000313" key="9">
    <source>
        <dbReference type="EMBL" id="ANZ41843.1"/>
    </source>
</evidence>
<reference evidence="9 10" key="1">
    <citation type="submission" date="2016-07" db="EMBL/GenBank/DDBJ databases">
        <title>Complete genome sequence of the Lentzea guizhouensis DHS C013.</title>
        <authorList>
            <person name="Cao C."/>
        </authorList>
    </citation>
    <scope>NUCLEOTIDE SEQUENCE [LARGE SCALE GENOMIC DNA]</scope>
    <source>
        <strain evidence="9 10">DHS C013</strain>
    </source>
</reference>
<protein>
    <submittedName>
        <fullName evidence="9">Catechol 1,2-dioxygenase</fullName>
    </submittedName>
</protein>
<dbReference type="InterPro" id="IPR050770">
    <property type="entry name" value="Intradiol_RC_Dioxygenase"/>
</dbReference>
<dbReference type="GO" id="GO:0009712">
    <property type="term" value="P:catechol-containing compound metabolic process"/>
    <property type="evidence" value="ECO:0007669"/>
    <property type="project" value="InterPro"/>
</dbReference>
<gene>
    <name evidence="9" type="ORF">BBK82_43840</name>
</gene>
<keyword evidence="4 9" id="KW-0223">Dioxygenase</keyword>
<feature type="domain" description="Intradiol ring-cleavage dioxygenases" evidence="7">
    <location>
        <begin position="104"/>
        <end position="263"/>
    </location>
</feature>
<keyword evidence="10" id="KW-1185">Reference proteome</keyword>
<evidence type="ECO:0000313" key="10">
    <source>
        <dbReference type="Proteomes" id="UP000093053"/>
    </source>
</evidence>
<proteinExistence type="inferred from homology"/>
<sequence>MTAVETPAAADSGAAASANFRSAARTSVDIPAERVSTVVTAVLRGVHEAIRAHDVTYPEFQAAKQWLMDVGEGGEWPLFLDVFVEHVVEEVAARTQDGTKGTILGPYYLPDQQRLGSVATLPMRPDEQGDPLVFSGRVVDLTGAPLEAELDIWHADARGYYSGFAPGVPDGNLRAVVMTDSDGRFEITTVQPAPYRIPTDGPTGRLVDAAGWHPWRPAHLHLIVRAPGHRPITTQLYFAGGQYVDSDVAEAVKPELVLTPAGQVAEYDFVLEPV</sequence>
<dbReference type="SUPFAM" id="SSF49482">
    <property type="entry name" value="Aromatic compound dioxygenase"/>
    <property type="match status" value="1"/>
</dbReference>
<dbReference type="OrthoDB" id="9800887at2"/>
<keyword evidence="3" id="KW-0479">Metal-binding</keyword>
<keyword evidence="6" id="KW-0408">Iron</keyword>
<evidence type="ECO:0000256" key="5">
    <source>
        <dbReference type="ARBA" id="ARBA00023002"/>
    </source>
</evidence>
<dbReference type="InterPro" id="IPR015889">
    <property type="entry name" value="Intradiol_dOase_core"/>
</dbReference>
<comment type="cofactor">
    <cofactor evidence="1">
        <name>Fe(3+)</name>
        <dbReference type="ChEBI" id="CHEBI:29034"/>
    </cofactor>
</comment>
<name>A0A1B2HVW0_9PSEU</name>
<dbReference type="GO" id="GO:0018576">
    <property type="term" value="F:catechol 1,2-dioxygenase activity"/>
    <property type="evidence" value="ECO:0007669"/>
    <property type="project" value="InterPro"/>
</dbReference>
<dbReference type="InterPro" id="IPR043029">
    <property type="entry name" value="1_2-CTD_multi_dom"/>
</dbReference>
<dbReference type="RefSeq" id="WP_065920178.1">
    <property type="nucleotide sequence ID" value="NZ_CP016793.1"/>
</dbReference>
<accession>A0A1B2HVW0</accession>
<comment type="similarity">
    <text evidence="2">Belongs to the intradiol ring-cleavage dioxygenase family.</text>
</comment>
<dbReference type="EMBL" id="CP016793">
    <property type="protein sequence ID" value="ANZ41843.1"/>
    <property type="molecule type" value="Genomic_DNA"/>
</dbReference>
<dbReference type="STRING" id="1586287.BBK82_43840"/>
<dbReference type="Pfam" id="PF04444">
    <property type="entry name" value="Dioxygenase_N"/>
    <property type="match status" value="1"/>
</dbReference>
<evidence type="ECO:0000256" key="4">
    <source>
        <dbReference type="ARBA" id="ARBA00022964"/>
    </source>
</evidence>
<dbReference type="AlphaFoldDB" id="A0A1B2HVW0"/>
<dbReference type="Gene3D" id="6.10.10.40">
    <property type="entry name" value="Catechol 1,2-dioxygenase multimerisation domain-like"/>
    <property type="match status" value="1"/>
</dbReference>